<dbReference type="RefSeq" id="WP_019976122.1">
    <property type="nucleotide sequence ID" value="NZ_BJXC01000025.1"/>
</dbReference>
<reference evidence="2 3" key="1">
    <citation type="submission" date="2019-07" db="EMBL/GenBank/DDBJ databases">
        <title>Whole genome shotgun sequence of Empedobacter brevis NBRC 14943.</title>
        <authorList>
            <person name="Hosoyama A."/>
            <person name="Uohara A."/>
            <person name="Ohji S."/>
            <person name="Ichikawa N."/>
        </authorList>
    </citation>
    <scope>NUCLEOTIDE SEQUENCE [LARGE SCALE GENOMIC DNA]</scope>
    <source>
        <strain evidence="2 3">NBRC 14943</strain>
    </source>
</reference>
<dbReference type="InterPro" id="IPR050708">
    <property type="entry name" value="T6SS_VgrG/RHS"/>
</dbReference>
<organism evidence="2 3">
    <name type="scientific">Empedobacter brevis NBRC 14943 = ATCC 43319</name>
    <dbReference type="NCBI Taxonomy" id="1218108"/>
    <lineage>
        <taxon>Bacteria</taxon>
        <taxon>Pseudomonadati</taxon>
        <taxon>Bacteroidota</taxon>
        <taxon>Flavobacteriia</taxon>
        <taxon>Flavobacteriales</taxon>
        <taxon>Weeksellaceae</taxon>
        <taxon>Empedobacter</taxon>
    </lineage>
</organism>
<dbReference type="OrthoDB" id="6225685at2"/>
<dbReference type="STRING" id="1218108.GCA_000382425_02647"/>
<dbReference type="PANTHER" id="PTHR32305">
    <property type="match status" value="1"/>
</dbReference>
<dbReference type="InterPro" id="IPR006530">
    <property type="entry name" value="YD"/>
</dbReference>
<gene>
    <name evidence="2" type="ORF">EB1_29930</name>
</gene>
<evidence type="ECO:0000313" key="2">
    <source>
        <dbReference type="EMBL" id="GEM53203.1"/>
    </source>
</evidence>
<dbReference type="GeneID" id="84650752"/>
<comment type="caution">
    <text evidence="2">The sequence shown here is derived from an EMBL/GenBank/DDBJ whole genome shotgun (WGS) entry which is preliminary data.</text>
</comment>
<dbReference type="PANTHER" id="PTHR32305:SF15">
    <property type="entry name" value="PROTEIN RHSA-RELATED"/>
    <property type="match status" value="1"/>
</dbReference>
<name>A0A511NK94_9FLAO</name>
<dbReference type="EMBL" id="BJXC01000025">
    <property type="protein sequence ID" value="GEM53203.1"/>
    <property type="molecule type" value="Genomic_DNA"/>
</dbReference>
<keyword evidence="3" id="KW-1185">Reference proteome</keyword>
<feature type="compositionally biased region" description="Polar residues" evidence="1">
    <location>
        <begin position="2102"/>
        <end position="2112"/>
    </location>
</feature>
<dbReference type="Proteomes" id="UP000321245">
    <property type="component" value="Unassembled WGS sequence"/>
</dbReference>
<feature type="region of interest" description="Disordered" evidence="1">
    <location>
        <begin position="2096"/>
        <end position="2118"/>
    </location>
</feature>
<sequence>MNKLFTYLFLFTGYVFAQQATEIKEFKSDLSSYKIDNSIPDNTTFVPTINSESDVSASGTFSQVIPIEVFKGINNLQPNLSLVYNSQMNGGMAGEGWNISGLSSITLGGKSLKIDNSNEGIVFDGTDPYYLDGQRLIASNGEFRTEALSAIKIKRVDPTTFTVHFTDGRVSTYKKIGLFDFSVTEMKDAFGNTIKYEYFNDGNVTYIQKISYGDTSLFSINFEYKDNPNRITSYVNGTQIISRKTIANITVRSKEGIYRKYALTHDYTSLKYPRLREVNVYNSKNEALKPLKFKYNSDGSSRKLIKTTESANRFSKNTLTLGSTVQGDFEGNGTVSSIYVINEDEKNNPKSDKNKEFYSSIIHEKLGPIVADLKFDRNLNLHAGKIIDAEGKLSKNDVLFYIDRNIFSKEVIKYNNNSIITSTYRVKAIDPSSGKEFTKSLIIPTGIEINLDARKIYLADDFFELSGDFNNDGLVDVLIFRKESIAFNSEFDDKILNLIDIEMKDMVFLQVTQKLEKSKYPSALYFYELGKEMKNPGSVQLTQLASGITFEEGRVFPINYDRDGITDFLFVDQKKQEFNIKSIKRSSSGSYALTTKLAAQHLAYFQEDSPLVFGDFNGDGLTDFMTPAKLYDITKSSARQVLNEIIIDKKVWWEYINTGKGQFTAKERDFTNENLVACKPAQRAVLKKSSGWQKFWSGKPDRYQFSEYASCGVIATDFNNDGRSDFVAFNHFGKITPGKTDPSFIQNNKIEKLDNIISPQPININTISFIENQPSDKEEYQLNFSNNNYLSFENEVTPFALIGSNNTERNLESFNVGIQFLDPFNARRVNYDIQTHNFLETKIAQVDNGSGVIQDIEYTPMSEAVISPSAIWEGNKLHENKNLYYKIDQGISNDLKYPYYVNRKQPGLYLVNRINTLFDTKSISKEYRYVNAIQDLSGLGFIGFQRVATSNPYESTRQNGQYLPKELGKDILWSVSLSDPLQENQLIAKTIGNLTGDQYTTKSSVKYKKITSGKSYMYVKQEEVSEDKLRNFSIFKSYTYNTRGFLVSAVTDYRSENGQKSEEKFVYEPDFTSGQSFFAGKVKQHENIETNHNGTFSSKNIYSYNKTNGSVIKNEKYGNNTTAIVSDSKYDAVGNKIEESLSGQGIKTLTTKFEYDASKRFITKTTSPEGKIESTTIDLFGNPLTVTTTLGLKTTYKYDGWGNNIEVLDPYTIKTTLVKQKLDNGKYSLSTSTPGVPSTFVIYDKFDRVIQQKTQSINNKWSFVDIEYDLFGKKIKESEPYFEGEAKKWNITEYDALDRITTYTQSTGQIIKTCYEGLGVTVDEGTKKTSKRYNSAGQIIKHTDKGGSIVYDYYPNGTLKTADYDGIIIRIQQDGWGNKIELNDPSAGIYTYKYDALGNIQEEISPKGKTVYAYDNFYKLIKENVSSDDNSAIEINYAYDATTLLPTKTYGTSNGNYYEYETSYDELFRLKGKKETTKDFIYESYVTYDTQNKVKDTSLKTTINAINKVINSKVSNVYDANGFLVEERDALKNKTIKKVTEVNAQGQVKKLDFGNSLSLTTSYDKDFFPSQINLANAAGQSELKIAYTFNAKRHLLEKRNIQFKGLAASNESFTFDELDRLTSEKENNVILNQYVYDPKGRMVYNSEVGKYTYQDQNYKIKSIEFNSKGNQLLENRGLHQIKFNSYKQATEIYLKGKDRISYDFNLFKERSIAYYGSEDTDQNKRPYRKFYTSDKAVEIQFDGSKYKVITYVDGDPYSSSYIQVNEIAANKTTTETNYYVHRDVQGTILALSSTAGVLVEKRVFDAWGNIKKVIHQDGTVNTTLGIIDRGYTGHEHLQSVGLIHMNGRLYDPVLRRFISPDNFVQDPYNTQNFDRYTYVYNNPLIYNDPSGESIVAAVVVAAIAIVSHVVMNAIEGVPLWYGLGKAATITAVTAAVSFGIGTVATNVFTSAVSRAAFQAAAHAVSGGVMSAIDGGKFISGFASGAISSLAGSGIEGLKIGSEALADAVIVASGGITGGISSTIAGGDFWQGMRHGLITTGLNHIQHKFVNSFNKAEDSEVVNTESKDYNLNEESNPGPRMRALMARLRAAMKRKAYDKAKSKSATDIPSSNSSKKELSVDKQLSREFSITKHGALTDGVYTVSIEGMKKHVFGGVSGKSKFYPTFDPNEAVLKAAQYADKHNLWKGNKAKVLIKNTNIGTLGSGQPTNYMNIYRNSKGFIHGSPGN</sequence>
<dbReference type="InterPro" id="IPR028994">
    <property type="entry name" value="Integrin_alpha_N"/>
</dbReference>
<proteinExistence type="predicted"/>
<evidence type="ECO:0000313" key="3">
    <source>
        <dbReference type="Proteomes" id="UP000321245"/>
    </source>
</evidence>
<dbReference type="SUPFAM" id="SSF69318">
    <property type="entry name" value="Integrin alpha N-terminal domain"/>
    <property type="match status" value="1"/>
</dbReference>
<dbReference type="InterPro" id="IPR022385">
    <property type="entry name" value="Rhs_assc_core"/>
</dbReference>
<evidence type="ECO:0000256" key="1">
    <source>
        <dbReference type="SAM" id="MobiDB-lite"/>
    </source>
</evidence>
<dbReference type="NCBIfam" id="TIGR03696">
    <property type="entry name" value="Rhs_assc_core"/>
    <property type="match status" value="1"/>
</dbReference>
<dbReference type="Gene3D" id="2.180.10.10">
    <property type="entry name" value="RHS repeat-associated core"/>
    <property type="match status" value="1"/>
</dbReference>
<accession>A0A511NK94</accession>
<protein>
    <submittedName>
        <fullName evidence="2">Uncharacterized protein</fullName>
    </submittedName>
</protein>
<dbReference type="NCBIfam" id="TIGR01643">
    <property type="entry name" value="YD_repeat_2x"/>
    <property type="match status" value="2"/>
</dbReference>